<keyword evidence="7" id="KW-1185">Reference proteome</keyword>
<comment type="similarity">
    <text evidence="1">Belongs to the FAD-dependent oxidoreductase family.</text>
</comment>
<keyword evidence="2" id="KW-0285">Flavoprotein</keyword>
<dbReference type="GO" id="GO:0050660">
    <property type="term" value="F:flavin adenine dinucleotide binding"/>
    <property type="evidence" value="ECO:0007669"/>
    <property type="project" value="TreeGrafter"/>
</dbReference>
<dbReference type="Proteomes" id="UP000656804">
    <property type="component" value="Unassembled WGS sequence"/>
</dbReference>
<dbReference type="GO" id="GO:0005737">
    <property type="term" value="C:cytoplasm"/>
    <property type="evidence" value="ECO:0007669"/>
    <property type="project" value="TreeGrafter"/>
</dbReference>
<dbReference type="GO" id="GO:0004174">
    <property type="term" value="F:electron-transferring-flavoprotein dehydrogenase activity"/>
    <property type="evidence" value="ECO:0007669"/>
    <property type="project" value="TreeGrafter"/>
</dbReference>
<reference evidence="6" key="1">
    <citation type="submission" date="2020-11" db="EMBL/GenBank/DDBJ databases">
        <title>Nocardioides sp. CBS4Y-1, whole genome shotgun sequence.</title>
        <authorList>
            <person name="Tuo L."/>
        </authorList>
    </citation>
    <scope>NUCLEOTIDE SEQUENCE</scope>
    <source>
        <strain evidence="6">CBS4Y-1</strain>
    </source>
</reference>
<dbReference type="PRINTS" id="PR00368">
    <property type="entry name" value="FADPNR"/>
</dbReference>
<evidence type="ECO:0000256" key="2">
    <source>
        <dbReference type="ARBA" id="ARBA00022630"/>
    </source>
</evidence>
<feature type="domain" description="FAD/NAD(P)-binding" evidence="5">
    <location>
        <begin position="67"/>
        <end position="287"/>
    </location>
</feature>
<gene>
    <name evidence="6" type="ORF">ISG29_04070</name>
</gene>
<accession>A0A930Y9Y3</accession>
<evidence type="ECO:0000256" key="1">
    <source>
        <dbReference type="ARBA" id="ARBA00006442"/>
    </source>
</evidence>
<proteinExistence type="inferred from homology"/>
<evidence type="ECO:0000313" key="7">
    <source>
        <dbReference type="Proteomes" id="UP000656804"/>
    </source>
</evidence>
<keyword evidence="4" id="KW-0560">Oxidoreductase</keyword>
<dbReference type="InterPro" id="IPR023753">
    <property type="entry name" value="FAD/NAD-binding_dom"/>
</dbReference>
<comment type="caution">
    <text evidence="6">The sequence shown here is derived from an EMBL/GenBank/DDBJ whole genome shotgun (WGS) entry which is preliminary data.</text>
</comment>
<evidence type="ECO:0000256" key="4">
    <source>
        <dbReference type="ARBA" id="ARBA00023002"/>
    </source>
</evidence>
<keyword evidence="3" id="KW-0274">FAD</keyword>
<evidence type="ECO:0000256" key="3">
    <source>
        <dbReference type="ARBA" id="ARBA00022827"/>
    </source>
</evidence>
<protein>
    <submittedName>
        <fullName evidence="6">FAD-dependent oxidoreductase</fullName>
    </submittedName>
</protein>
<dbReference type="PANTHER" id="PTHR43735">
    <property type="entry name" value="APOPTOSIS-INDUCING FACTOR 1"/>
    <property type="match status" value="1"/>
</dbReference>
<evidence type="ECO:0000259" key="5">
    <source>
        <dbReference type="Pfam" id="PF07992"/>
    </source>
</evidence>
<evidence type="ECO:0000313" key="6">
    <source>
        <dbReference type="EMBL" id="MBF4160853.1"/>
    </source>
</evidence>
<dbReference type="SUPFAM" id="SSF51905">
    <property type="entry name" value="FAD/NAD(P)-binding domain"/>
    <property type="match status" value="2"/>
</dbReference>
<dbReference type="PRINTS" id="PR00469">
    <property type="entry name" value="PNDRDTASEII"/>
</dbReference>
<dbReference type="InterPro" id="IPR036188">
    <property type="entry name" value="FAD/NAD-bd_sf"/>
</dbReference>
<organism evidence="6 7">
    <name type="scientific">Nocardioides acrostichi</name>
    <dbReference type="NCBI Taxonomy" id="2784339"/>
    <lineage>
        <taxon>Bacteria</taxon>
        <taxon>Bacillati</taxon>
        <taxon>Actinomycetota</taxon>
        <taxon>Actinomycetes</taxon>
        <taxon>Propionibacteriales</taxon>
        <taxon>Nocardioidaceae</taxon>
        <taxon>Nocardioides</taxon>
    </lineage>
</organism>
<dbReference type="AlphaFoldDB" id="A0A930Y9Y3"/>
<dbReference type="Pfam" id="PF07992">
    <property type="entry name" value="Pyr_redox_2"/>
    <property type="match status" value="1"/>
</dbReference>
<name>A0A930Y9Y3_9ACTN</name>
<dbReference type="EMBL" id="JADIVZ010000001">
    <property type="protein sequence ID" value="MBF4160853.1"/>
    <property type="molecule type" value="Genomic_DNA"/>
</dbReference>
<sequence length="374" mass="40075">MVVAGLGDTGVLTAVGLRRRLPRAEIVGVSPTTELVSGQELGMRLADPTRWQRDYRFGYDRIRGLDGVRALHGTLTDLDVEGRVAHARRLDGTTEQLPYDVLVVATGVANGFWRDATARTGSDTDAALRSGHERVAAVADGGTLAVVGGGAAAVSAAANLAARWPRLRVHLYHPGALPLPSHHARTARRVREVLARRGVVLHPEHRAELPTNADTLRSWGSGPLAFTTGQPPAPADLVLWAVGRVSPHTGWLPADLLDGDGFVRARLDLTVPGAPGVFAIGDVAATDPLRSSARNFGHRTLVRNVAAHLRGAPLREFRPPRSRWGSVLGPQPEGLDLFGPTGRRTRVPAAVNDHVLQGFVVRRVLYRGVDPDRS</sequence>
<dbReference type="PANTHER" id="PTHR43735:SF3">
    <property type="entry name" value="FERROPTOSIS SUPPRESSOR PROTEIN 1"/>
    <property type="match status" value="1"/>
</dbReference>
<dbReference type="Gene3D" id="3.50.50.100">
    <property type="match status" value="1"/>
</dbReference>